<dbReference type="InterPro" id="IPR023210">
    <property type="entry name" value="NADP_OxRdtase_dom"/>
</dbReference>
<comment type="similarity">
    <text evidence="1">Belongs to the shaker potassium channel beta subunit family.</text>
</comment>
<dbReference type="RefSeq" id="WP_185664980.1">
    <property type="nucleotide sequence ID" value="NZ_JACLAW010000011.1"/>
</dbReference>
<comment type="caution">
    <text evidence="5">The sequence shown here is derived from an EMBL/GenBank/DDBJ whole genome shotgun (WGS) entry which is preliminary data.</text>
</comment>
<keyword evidence="2" id="KW-0521">NADP</keyword>
<evidence type="ECO:0000256" key="2">
    <source>
        <dbReference type="ARBA" id="ARBA00022857"/>
    </source>
</evidence>
<dbReference type="Proteomes" id="UP000566813">
    <property type="component" value="Unassembled WGS sequence"/>
</dbReference>
<dbReference type="PANTHER" id="PTHR43150">
    <property type="entry name" value="HYPERKINETIC, ISOFORM M"/>
    <property type="match status" value="1"/>
</dbReference>
<evidence type="ECO:0000259" key="4">
    <source>
        <dbReference type="Pfam" id="PF00248"/>
    </source>
</evidence>
<gene>
    <name evidence="5" type="ORF">H7F51_14255</name>
</gene>
<protein>
    <submittedName>
        <fullName evidence="5">Aldo/keto reductase family protein</fullName>
    </submittedName>
</protein>
<dbReference type="GO" id="GO:0051596">
    <property type="term" value="P:methylglyoxal catabolic process"/>
    <property type="evidence" value="ECO:0007669"/>
    <property type="project" value="TreeGrafter"/>
</dbReference>
<evidence type="ECO:0000313" key="5">
    <source>
        <dbReference type="EMBL" id="MBC2666680.1"/>
    </source>
</evidence>
<feature type="domain" description="NADP-dependent oxidoreductase" evidence="4">
    <location>
        <begin position="16"/>
        <end position="318"/>
    </location>
</feature>
<dbReference type="InterPro" id="IPR005399">
    <property type="entry name" value="K_chnl_volt-dep_bsu_KCNAB-rel"/>
</dbReference>
<accession>A0A7X1FTH1</accession>
<dbReference type="SUPFAM" id="SSF51430">
    <property type="entry name" value="NAD(P)-linked oxidoreductase"/>
    <property type="match status" value="1"/>
</dbReference>
<evidence type="ECO:0000256" key="1">
    <source>
        <dbReference type="ARBA" id="ARBA00006515"/>
    </source>
</evidence>
<name>A0A7X1FTH1_9SPHN</name>
<dbReference type="PANTHER" id="PTHR43150:SF4">
    <property type="entry name" value="L-GLYCERALDEHYDE 3-PHOSPHATE REDUCTASE"/>
    <property type="match status" value="1"/>
</dbReference>
<dbReference type="GO" id="GO:0016491">
    <property type="term" value="F:oxidoreductase activity"/>
    <property type="evidence" value="ECO:0007669"/>
    <property type="project" value="UniProtKB-KW"/>
</dbReference>
<dbReference type="InterPro" id="IPR036812">
    <property type="entry name" value="NAD(P)_OxRdtase_dom_sf"/>
</dbReference>
<dbReference type="EMBL" id="JACLAW010000011">
    <property type="protein sequence ID" value="MBC2666680.1"/>
    <property type="molecule type" value="Genomic_DNA"/>
</dbReference>
<evidence type="ECO:0000256" key="3">
    <source>
        <dbReference type="ARBA" id="ARBA00023002"/>
    </source>
</evidence>
<keyword evidence="6" id="KW-1185">Reference proteome</keyword>
<keyword evidence="3" id="KW-0560">Oxidoreductase</keyword>
<evidence type="ECO:0000313" key="6">
    <source>
        <dbReference type="Proteomes" id="UP000566813"/>
    </source>
</evidence>
<proteinExistence type="inferred from homology"/>
<reference evidence="5 6" key="1">
    <citation type="submission" date="2020-08" db="EMBL/GenBank/DDBJ databases">
        <title>The genome sequence of type strain Novosphingobium flavum NBRC 111647.</title>
        <authorList>
            <person name="Liu Y."/>
        </authorList>
    </citation>
    <scope>NUCLEOTIDE SEQUENCE [LARGE SCALE GENOMIC DNA]</scope>
    <source>
        <strain evidence="5 6">NBRC 111647</strain>
    </source>
</reference>
<sequence length="340" mass="36580">MEHRFIGRSGLMVSALTFGNWLTQGAERDRQVAERCIGAALDLGITSFDTADTYANGAAEECLGAALKGQRRSSLVVMSKCFYPAVPAPRGPNEVGLSRKHIMESINGSLSRLGMDYVDVYMAHRYDRFTPLEETMQAFADIVRQGKALYIGVSEWMPEALREGQALARQMGFSLISNQSQYSMLWRVIEGEVVPTSQELGISQMVWSPMAQGVLSGKYLPGQAAPEGSRALDTVGGGAQMISRWLTDEVLQAVQNLKPVAADLGVSMSQMALAWVLKNPNVATAVIGASRPEQLTENVKAAEIDLSPDVMARIDAILAGVANTDPALTAQFTPAARPGG</sequence>
<dbReference type="Pfam" id="PF00248">
    <property type="entry name" value="Aldo_ket_red"/>
    <property type="match status" value="1"/>
</dbReference>
<dbReference type="AlphaFoldDB" id="A0A7X1FTH1"/>
<dbReference type="Gene3D" id="3.20.20.100">
    <property type="entry name" value="NADP-dependent oxidoreductase domain"/>
    <property type="match status" value="1"/>
</dbReference>
<organism evidence="5 6">
    <name type="scientific">Novosphingobium flavum</name>
    <dbReference type="NCBI Taxonomy" id="1778672"/>
    <lineage>
        <taxon>Bacteria</taxon>
        <taxon>Pseudomonadati</taxon>
        <taxon>Pseudomonadota</taxon>
        <taxon>Alphaproteobacteria</taxon>
        <taxon>Sphingomonadales</taxon>
        <taxon>Sphingomonadaceae</taxon>
        <taxon>Novosphingobium</taxon>
    </lineage>
</organism>
<dbReference type="CDD" id="cd19074">
    <property type="entry name" value="Aldo_ket_red_shaker-like"/>
    <property type="match status" value="1"/>
</dbReference>